<name>A0A5C8EEZ9_BRAPL</name>
<keyword evidence="2" id="KW-0808">Transferase</keyword>
<dbReference type="EMBL" id="SAXY01000078">
    <property type="protein sequence ID" value="TXJ35252.1"/>
    <property type="molecule type" value="Genomic_DNA"/>
</dbReference>
<dbReference type="SUPFAM" id="SSF53448">
    <property type="entry name" value="Nucleotide-diphospho-sugar transferases"/>
    <property type="match status" value="1"/>
</dbReference>
<evidence type="ECO:0000259" key="1">
    <source>
        <dbReference type="Pfam" id="PF00535"/>
    </source>
</evidence>
<comment type="caution">
    <text evidence="2">The sequence shown here is derived from an EMBL/GenBank/DDBJ whole genome shotgun (WGS) entry which is preliminary data.</text>
</comment>
<dbReference type="CDD" id="cd00761">
    <property type="entry name" value="Glyco_tranf_GTA_type"/>
    <property type="match status" value="1"/>
</dbReference>
<organism evidence="2 3">
    <name type="scientific">Brachyspira pilosicoli</name>
    <name type="common">Serpulina pilosicoli</name>
    <dbReference type="NCBI Taxonomy" id="52584"/>
    <lineage>
        <taxon>Bacteria</taxon>
        <taxon>Pseudomonadati</taxon>
        <taxon>Spirochaetota</taxon>
        <taxon>Spirochaetia</taxon>
        <taxon>Brachyspirales</taxon>
        <taxon>Brachyspiraceae</taxon>
        <taxon>Brachyspira</taxon>
    </lineage>
</organism>
<dbReference type="Pfam" id="PF00535">
    <property type="entry name" value="Glycos_transf_2"/>
    <property type="match status" value="1"/>
</dbReference>
<dbReference type="AlphaFoldDB" id="A0A5C8EEZ9"/>
<protein>
    <submittedName>
        <fullName evidence="2">Glycosyltransferase family 2 protein</fullName>
    </submittedName>
</protein>
<proteinExistence type="predicted"/>
<dbReference type="Gene3D" id="3.90.550.10">
    <property type="entry name" value="Spore Coat Polysaccharide Biosynthesis Protein SpsA, Chain A"/>
    <property type="match status" value="1"/>
</dbReference>
<evidence type="ECO:0000313" key="2">
    <source>
        <dbReference type="EMBL" id="TXJ35252.1"/>
    </source>
</evidence>
<evidence type="ECO:0000313" key="3">
    <source>
        <dbReference type="Proteomes" id="UP000323176"/>
    </source>
</evidence>
<gene>
    <name evidence="2" type="ORF">EPJ72_12665</name>
</gene>
<dbReference type="GO" id="GO:0016758">
    <property type="term" value="F:hexosyltransferase activity"/>
    <property type="evidence" value="ECO:0007669"/>
    <property type="project" value="UniProtKB-ARBA"/>
</dbReference>
<sequence>MKKYSVKEPFISIIIPVYNTEKYLRKCLDSAVNQTFKDIEIIVVDDFSLGNCREIAESYKDSRIIYIRHELNRGALLSRKTGSIEARGKYITYLDSDDELDINMCQEIFNRYNNKYIDIIHFNTKSIIDKRENLTKEDKKNIKKVEWYMSSNRNLVNDKYLFEDTIEEKIPHNMCGKLYSNELIKKTLKYIPEIKLNMAEDMLQFLITSYFADNYSSIKNKFYLYKINTGNSNNNSILLTCEKYKKMCIDTINALNEFRIFLENMNIINLYSFYYCKLYNNQYNFLRNKIIDNENKNDYLSILNKYFDINIINNFLKLKKYKELSLEKEKKIISKLLPYFFSIIIYEYYINVRIFGIKINIKNTKCIKEPIVISLNNFLRNIFSINTDNERYIKILFIKIKLK</sequence>
<dbReference type="PANTHER" id="PTHR22916:SF3">
    <property type="entry name" value="UDP-GLCNAC:BETAGAL BETA-1,3-N-ACETYLGLUCOSAMINYLTRANSFERASE-LIKE PROTEIN 1"/>
    <property type="match status" value="1"/>
</dbReference>
<reference evidence="2 3" key="1">
    <citation type="journal article" date="1992" name="Lakartidningen">
        <title>[Penicillin V and not amoxicillin is the first choice preparation in acute otitis].</title>
        <authorList>
            <person name="Kamme C."/>
            <person name="Lundgren K."/>
            <person name="Prellner K."/>
        </authorList>
    </citation>
    <scope>NUCLEOTIDE SEQUENCE [LARGE SCALE GENOMIC DNA]</scope>
    <source>
        <strain evidence="2 3">PC5538III-hc</strain>
    </source>
</reference>
<dbReference type="OrthoDB" id="307550at2"/>
<dbReference type="Proteomes" id="UP000323176">
    <property type="component" value="Unassembled WGS sequence"/>
</dbReference>
<dbReference type="PANTHER" id="PTHR22916">
    <property type="entry name" value="GLYCOSYLTRANSFERASE"/>
    <property type="match status" value="1"/>
</dbReference>
<dbReference type="InterPro" id="IPR029044">
    <property type="entry name" value="Nucleotide-diphossugar_trans"/>
</dbReference>
<feature type="domain" description="Glycosyltransferase 2-like" evidence="1">
    <location>
        <begin position="12"/>
        <end position="146"/>
    </location>
</feature>
<dbReference type="InterPro" id="IPR001173">
    <property type="entry name" value="Glyco_trans_2-like"/>
</dbReference>
<accession>A0A5C8EEZ9</accession>